<accession>A0ABY2SS86</accession>
<dbReference type="Proteomes" id="UP000305202">
    <property type="component" value="Unassembled WGS sequence"/>
</dbReference>
<evidence type="ECO:0000313" key="5">
    <source>
        <dbReference type="EMBL" id="TKI07783.1"/>
    </source>
</evidence>
<dbReference type="Pfam" id="PF03446">
    <property type="entry name" value="NAD_binding_2"/>
    <property type="match status" value="1"/>
</dbReference>
<dbReference type="InterPro" id="IPR036291">
    <property type="entry name" value="NAD(P)-bd_dom_sf"/>
</dbReference>
<dbReference type="InterPro" id="IPR013328">
    <property type="entry name" value="6PGD_dom2"/>
</dbReference>
<dbReference type="Gene3D" id="3.40.50.720">
    <property type="entry name" value="NAD(P)-binding Rossmann-like Domain"/>
    <property type="match status" value="1"/>
</dbReference>
<dbReference type="InterPro" id="IPR015815">
    <property type="entry name" value="HIBADH-related"/>
</dbReference>
<evidence type="ECO:0000259" key="3">
    <source>
        <dbReference type="Pfam" id="PF03446"/>
    </source>
</evidence>
<dbReference type="RefSeq" id="WP_136988779.1">
    <property type="nucleotide sequence ID" value="NZ_SZPQ01000003.1"/>
</dbReference>
<keyword evidence="1" id="KW-0560">Oxidoreductase</keyword>
<reference evidence="5 6" key="1">
    <citation type="submission" date="2019-04" db="EMBL/GenBank/DDBJ databases">
        <authorList>
            <person name="Li M."/>
            <person name="Gao C."/>
        </authorList>
    </citation>
    <scope>NUCLEOTIDE SEQUENCE [LARGE SCALE GENOMIC DNA]</scope>
    <source>
        <strain evidence="5 6">BGMRC 2031</strain>
    </source>
</reference>
<sequence>MNELPVVTVLGLGAMGHAFAANLVKKGFTVSGWNRTRQRGEDLERAGLRLCDTPHEAVRGADVIIAMLTDAAITESVLVGKDGIVKQAKSGAVVVQMGTIGLVATDRISAAIAAARADVVFLDAPVSGTKAPAEQALITILASGERERAAAVRPVFDAIAKSTRWLGAAGAGSRMKLVVNAWLISMVQGMTESVQLAEKLGFAPENVWQCLDGGPLAAPYVKNKLAAIEAGDYTPQMQLSLALKDARLALDAAGELSMPGLRTIAELWQDAVADGLGEQDIIAIHRYLNAHR</sequence>
<dbReference type="InterPro" id="IPR051265">
    <property type="entry name" value="HIBADH-related_NP60_sf"/>
</dbReference>
<comment type="caution">
    <text evidence="5">The sequence shown here is derived from an EMBL/GenBank/DDBJ whole genome shotgun (WGS) entry which is preliminary data.</text>
</comment>
<name>A0ABY2SS86_9HYPH</name>
<dbReference type="PIRSF" id="PIRSF000103">
    <property type="entry name" value="HIBADH"/>
    <property type="match status" value="1"/>
</dbReference>
<gene>
    <name evidence="5" type="ORF">FCN80_04895</name>
</gene>
<proteinExistence type="predicted"/>
<feature type="domain" description="6-phosphogluconate dehydrogenase NADP-binding" evidence="3">
    <location>
        <begin position="7"/>
        <end position="167"/>
    </location>
</feature>
<dbReference type="SUPFAM" id="SSF51735">
    <property type="entry name" value="NAD(P)-binding Rossmann-fold domains"/>
    <property type="match status" value="1"/>
</dbReference>
<dbReference type="PANTHER" id="PTHR43580">
    <property type="entry name" value="OXIDOREDUCTASE GLYR1-RELATED"/>
    <property type="match status" value="1"/>
</dbReference>
<dbReference type="SUPFAM" id="SSF48179">
    <property type="entry name" value="6-phosphogluconate dehydrogenase C-terminal domain-like"/>
    <property type="match status" value="1"/>
</dbReference>
<protein>
    <submittedName>
        <fullName evidence="5">NAD(P)-dependent oxidoreductase</fullName>
    </submittedName>
</protein>
<evidence type="ECO:0000256" key="2">
    <source>
        <dbReference type="ARBA" id="ARBA00023027"/>
    </source>
</evidence>
<organism evidence="5 6">
    <name type="scientific">Martelella alba</name>
    <dbReference type="NCBI Taxonomy" id="2590451"/>
    <lineage>
        <taxon>Bacteria</taxon>
        <taxon>Pseudomonadati</taxon>
        <taxon>Pseudomonadota</taxon>
        <taxon>Alphaproteobacteria</taxon>
        <taxon>Hyphomicrobiales</taxon>
        <taxon>Aurantimonadaceae</taxon>
        <taxon>Martelella</taxon>
    </lineage>
</organism>
<dbReference type="PANTHER" id="PTHR43580:SF2">
    <property type="entry name" value="CYTOKINE-LIKE NUCLEAR FACTOR N-PAC"/>
    <property type="match status" value="1"/>
</dbReference>
<dbReference type="EMBL" id="SZPQ01000003">
    <property type="protein sequence ID" value="TKI07783.1"/>
    <property type="molecule type" value="Genomic_DNA"/>
</dbReference>
<evidence type="ECO:0000256" key="1">
    <source>
        <dbReference type="ARBA" id="ARBA00023002"/>
    </source>
</evidence>
<keyword evidence="2" id="KW-0520">NAD</keyword>
<evidence type="ECO:0000259" key="4">
    <source>
        <dbReference type="Pfam" id="PF14833"/>
    </source>
</evidence>
<feature type="domain" description="3-hydroxyisobutyrate dehydrogenase-like NAD-binding" evidence="4">
    <location>
        <begin position="170"/>
        <end position="287"/>
    </location>
</feature>
<dbReference type="InterPro" id="IPR029154">
    <property type="entry name" value="HIBADH-like_NADP-bd"/>
</dbReference>
<dbReference type="Pfam" id="PF14833">
    <property type="entry name" value="NAD_binding_11"/>
    <property type="match status" value="1"/>
</dbReference>
<dbReference type="InterPro" id="IPR008927">
    <property type="entry name" value="6-PGluconate_DH-like_C_sf"/>
</dbReference>
<dbReference type="Gene3D" id="1.10.1040.10">
    <property type="entry name" value="N-(1-d-carboxylethyl)-l-norvaline Dehydrogenase, domain 2"/>
    <property type="match status" value="1"/>
</dbReference>
<dbReference type="InterPro" id="IPR006115">
    <property type="entry name" value="6PGDH_NADP-bd"/>
</dbReference>
<evidence type="ECO:0000313" key="6">
    <source>
        <dbReference type="Proteomes" id="UP000305202"/>
    </source>
</evidence>
<keyword evidence="6" id="KW-1185">Reference proteome</keyword>